<dbReference type="Gene3D" id="2.20.70.10">
    <property type="match status" value="1"/>
</dbReference>
<feature type="domain" description="WW" evidence="9">
    <location>
        <begin position="142"/>
        <end position="176"/>
    </location>
</feature>
<dbReference type="PANTHER" id="PTHR11254">
    <property type="entry name" value="HECT DOMAIN UBIQUITIN-PROTEIN LIGASE"/>
    <property type="match status" value="1"/>
</dbReference>
<dbReference type="PANTHER" id="PTHR11254:SF429">
    <property type="entry name" value="E3 UBIQUITIN-PROTEIN LIGASE SU(DX)"/>
    <property type="match status" value="1"/>
</dbReference>
<comment type="caution">
    <text evidence="11">The sequence shown here is derived from an EMBL/GenBank/DDBJ whole genome shotgun (WGS) entry which is preliminary data.</text>
</comment>
<dbReference type="Gene3D" id="3.90.1750.10">
    <property type="entry name" value="Hect, E3 ligase catalytic domains"/>
    <property type="match status" value="1"/>
</dbReference>
<dbReference type="Proteomes" id="UP000290809">
    <property type="component" value="Unassembled WGS sequence"/>
</dbReference>
<evidence type="ECO:0000313" key="12">
    <source>
        <dbReference type="Proteomes" id="UP000290809"/>
    </source>
</evidence>
<evidence type="ECO:0000256" key="5">
    <source>
        <dbReference type="ARBA" id="ARBA00022786"/>
    </source>
</evidence>
<evidence type="ECO:0000256" key="4">
    <source>
        <dbReference type="ARBA" id="ARBA00022679"/>
    </source>
</evidence>
<comment type="pathway">
    <text evidence="2">Protein modification; protein ubiquitination.</text>
</comment>
<dbReference type="InterPro" id="IPR000569">
    <property type="entry name" value="HECT_dom"/>
</dbReference>
<keyword evidence="5 7" id="KW-0833">Ubl conjugation pathway</keyword>
<keyword evidence="12" id="KW-1185">Reference proteome</keyword>
<dbReference type="SMART" id="SM00456">
    <property type="entry name" value="WW"/>
    <property type="match status" value="2"/>
</dbReference>
<accession>A0A430QMM3</accession>
<feature type="domain" description="WW" evidence="9">
    <location>
        <begin position="183"/>
        <end position="216"/>
    </location>
</feature>
<dbReference type="SUPFAM" id="SSF56204">
    <property type="entry name" value="Hect, E3 ligase catalytic domain"/>
    <property type="match status" value="2"/>
</dbReference>
<sequence length="686" mass="79594">MYLPFFICSILHSSLWFRSHHQLVNGYTTVITTDNIQPPNGSDSHTEFNISSAPRVPANQHDRDFWSALIGSLFGSHKFSSTRNTLATVDSTSRGQDAELPDRQRPLNDWTEVDGFWEPNNLSASSSLSNSNVNSQNTQIDLSLPPGWERRFDKSTQKYYFINHKCKITQWEDPRERGMDETQPLPPGWEKRYTAQGQRFFIDHNTHTTTLVDPRTGQHAGSLGSMGVPLQYERNFRSKVNYFRACCTNAMLNGQTKLLISRDNLLEDSFQLVSQMSPSGLRRRLSITFLHEEGLDYGGVAREWFYRLSREILNPMFGLFEYTGTDYALQVNPASHVNPNHMAYFRFVGRFIGMALFHGRCIDGGLTLAFYKQILKRKLTLEDLGHTDHSYYQSLIYVRDNPVDECDLDLYFIGTYDLLGALREDELIEGGKDIKVTEENKSDYIRYTNLLPTKRLRMSTKLCIESSGLFFLNNSLEINICFFLLRDYEMFCSNICQTFFGKYLIILMMSNRKLSTHNFRLMVDWRFNRGVKKQTEEIHKGIFEVLNPEWLELFDERELEVGLLRNYFSNHNLFVLLDILFMAILSILSSELFYFMKLIRKLDNEHRARLLQFVTGTCHLPLGGFSELTGSGGRQLFCIERTGDEQWLPRSHTCFNRLDLPPYNSYDQLCEKLQMAIEETKGFGQE</sequence>
<dbReference type="InterPro" id="IPR001202">
    <property type="entry name" value="WW_dom"/>
</dbReference>
<dbReference type="UniPathway" id="UPA00143"/>
<evidence type="ECO:0000256" key="2">
    <source>
        <dbReference type="ARBA" id="ARBA00004906"/>
    </source>
</evidence>
<dbReference type="InterPro" id="IPR036020">
    <property type="entry name" value="WW_dom_sf"/>
</dbReference>
<dbReference type="InterPro" id="IPR050409">
    <property type="entry name" value="E3_ubiq-protein_ligase"/>
</dbReference>
<evidence type="ECO:0000259" key="10">
    <source>
        <dbReference type="PROSITE" id="PS50237"/>
    </source>
</evidence>
<dbReference type="PROSITE" id="PS01159">
    <property type="entry name" value="WW_DOMAIN_1"/>
    <property type="match status" value="1"/>
</dbReference>
<evidence type="ECO:0000256" key="7">
    <source>
        <dbReference type="PROSITE-ProRule" id="PRU00104"/>
    </source>
</evidence>
<comment type="catalytic activity">
    <reaction evidence="1">
        <text>S-ubiquitinyl-[E2 ubiquitin-conjugating enzyme]-L-cysteine + [acceptor protein]-L-lysine = [E2 ubiquitin-conjugating enzyme]-L-cysteine + N(6)-ubiquitinyl-[acceptor protein]-L-lysine.</text>
        <dbReference type="EC" id="2.3.2.26"/>
    </reaction>
</comment>
<dbReference type="GO" id="GO:0061630">
    <property type="term" value="F:ubiquitin protein ligase activity"/>
    <property type="evidence" value="ECO:0007669"/>
    <property type="project" value="UniProtKB-EC"/>
</dbReference>
<evidence type="ECO:0000256" key="8">
    <source>
        <dbReference type="SAM" id="Phobius"/>
    </source>
</evidence>
<evidence type="ECO:0000256" key="1">
    <source>
        <dbReference type="ARBA" id="ARBA00000885"/>
    </source>
</evidence>
<dbReference type="GO" id="GO:0043161">
    <property type="term" value="P:proteasome-mediated ubiquitin-dependent protein catabolic process"/>
    <property type="evidence" value="ECO:0007669"/>
    <property type="project" value="TreeGrafter"/>
</dbReference>
<dbReference type="EC" id="2.3.2.26" evidence="3"/>
<dbReference type="Gene3D" id="3.30.2410.10">
    <property type="entry name" value="Hect, E3 ligase catalytic domain"/>
    <property type="match status" value="1"/>
</dbReference>
<protein>
    <recommendedName>
        <fullName evidence="3">HECT-type E3 ubiquitin transferase</fullName>
        <ecNumber evidence="3">2.3.2.26</ecNumber>
    </recommendedName>
</protein>
<dbReference type="AlphaFoldDB" id="A0A430QMM3"/>
<dbReference type="CDD" id="cd00201">
    <property type="entry name" value="WW"/>
    <property type="match status" value="2"/>
</dbReference>
<dbReference type="CDD" id="cd00078">
    <property type="entry name" value="HECTc"/>
    <property type="match status" value="1"/>
</dbReference>
<keyword evidence="8" id="KW-0472">Membrane</keyword>
<dbReference type="STRING" id="6184.A0A430QMM3"/>
<dbReference type="Pfam" id="PF00632">
    <property type="entry name" value="HECT"/>
    <property type="match status" value="1"/>
</dbReference>
<gene>
    <name evidence="11" type="ORF">DC041_0001907</name>
</gene>
<name>A0A430QMM3_SCHBO</name>
<dbReference type="SUPFAM" id="SSF51045">
    <property type="entry name" value="WW domain"/>
    <property type="match status" value="2"/>
</dbReference>
<evidence type="ECO:0000259" key="9">
    <source>
        <dbReference type="PROSITE" id="PS50020"/>
    </source>
</evidence>
<dbReference type="Gene3D" id="3.30.2160.10">
    <property type="entry name" value="Hect, E3 ligase catalytic domain"/>
    <property type="match status" value="1"/>
</dbReference>
<dbReference type="Pfam" id="PF00397">
    <property type="entry name" value="WW"/>
    <property type="match status" value="2"/>
</dbReference>
<proteinExistence type="predicted"/>
<dbReference type="PIRSF" id="PIRSF001569">
    <property type="entry name" value="E3_ub_ligase_SMURF1"/>
    <property type="match status" value="1"/>
</dbReference>
<feature type="transmembrane region" description="Helical" evidence="8">
    <location>
        <begin position="573"/>
        <end position="595"/>
    </location>
</feature>
<keyword evidence="8" id="KW-0812">Transmembrane</keyword>
<dbReference type="FunFam" id="3.90.1750.10:FF:000079">
    <property type="entry name" value="E3 ubiquitin-protein ligase"/>
    <property type="match status" value="1"/>
</dbReference>
<organism evidence="11 12">
    <name type="scientific">Schistosoma bovis</name>
    <name type="common">Blood fluke</name>
    <dbReference type="NCBI Taxonomy" id="6184"/>
    <lineage>
        <taxon>Eukaryota</taxon>
        <taxon>Metazoa</taxon>
        <taxon>Spiralia</taxon>
        <taxon>Lophotrochozoa</taxon>
        <taxon>Platyhelminthes</taxon>
        <taxon>Trematoda</taxon>
        <taxon>Digenea</taxon>
        <taxon>Strigeidida</taxon>
        <taxon>Schistosomatoidea</taxon>
        <taxon>Schistosomatidae</taxon>
        <taxon>Schistosoma</taxon>
    </lineage>
</organism>
<evidence type="ECO:0000313" key="11">
    <source>
        <dbReference type="EMBL" id="RTG88959.1"/>
    </source>
</evidence>
<dbReference type="InterPro" id="IPR035983">
    <property type="entry name" value="Hect_E3_ubiquitin_ligase"/>
</dbReference>
<feature type="domain" description="HECT" evidence="10">
    <location>
        <begin position="277"/>
        <end position="686"/>
    </location>
</feature>
<dbReference type="EMBL" id="QMKO01001537">
    <property type="protein sequence ID" value="RTG88959.1"/>
    <property type="molecule type" value="Genomic_DNA"/>
</dbReference>
<reference evidence="11 12" key="1">
    <citation type="journal article" date="2019" name="PLoS Pathog.">
        <title>Genome sequence of the bovine parasite Schistosoma bovis Tanzania.</title>
        <authorList>
            <person name="Oey H."/>
            <person name="Zakrzewski M."/>
            <person name="Gobert G."/>
            <person name="Gravermann K."/>
            <person name="Stoye J."/>
            <person name="Jones M."/>
            <person name="Mcmanus D."/>
            <person name="Krause L."/>
        </authorList>
    </citation>
    <scope>NUCLEOTIDE SEQUENCE [LARGE SCALE GENOMIC DNA]</scope>
    <source>
        <strain evidence="11 12">TAN1997</strain>
    </source>
</reference>
<evidence type="ECO:0000256" key="6">
    <source>
        <dbReference type="PIRSR" id="PIRSR001569-1"/>
    </source>
</evidence>
<dbReference type="GO" id="GO:0005737">
    <property type="term" value="C:cytoplasm"/>
    <property type="evidence" value="ECO:0007669"/>
    <property type="project" value="UniProtKB-ARBA"/>
</dbReference>
<evidence type="ECO:0000256" key="3">
    <source>
        <dbReference type="ARBA" id="ARBA00012485"/>
    </source>
</evidence>
<dbReference type="SMART" id="SM00119">
    <property type="entry name" value="HECTc"/>
    <property type="match status" value="1"/>
</dbReference>
<keyword evidence="4" id="KW-0808">Transferase</keyword>
<dbReference type="PROSITE" id="PS50237">
    <property type="entry name" value="HECT"/>
    <property type="match status" value="1"/>
</dbReference>
<dbReference type="GO" id="GO:0016567">
    <property type="term" value="P:protein ubiquitination"/>
    <property type="evidence" value="ECO:0007669"/>
    <property type="project" value="UniProtKB-UniPathway"/>
</dbReference>
<keyword evidence="8" id="KW-1133">Transmembrane helix</keyword>
<dbReference type="InterPro" id="IPR024928">
    <property type="entry name" value="E3_ub_ligase_SMURF1"/>
</dbReference>
<feature type="active site" description="Glycyl thioester intermediate" evidence="6 7">
    <location>
        <position position="654"/>
    </location>
</feature>
<dbReference type="PROSITE" id="PS50020">
    <property type="entry name" value="WW_DOMAIN_2"/>
    <property type="match status" value="2"/>
</dbReference>